<feature type="domain" description="Pterin-binding" evidence="9">
    <location>
        <begin position="1"/>
        <end position="250"/>
    </location>
</feature>
<dbReference type="RefSeq" id="WP_378167999.1">
    <property type="nucleotide sequence ID" value="NZ_JBHSBU010000001.1"/>
</dbReference>
<dbReference type="PANTHER" id="PTHR20941">
    <property type="entry name" value="FOLATE SYNTHESIS PROTEINS"/>
    <property type="match status" value="1"/>
</dbReference>
<dbReference type="InterPro" id="IPR000489">
    <property type="entry name" value="Pterin-binding_dom"/>
</dbReference>
<accession>A0ABV8MPL8</accession>
<dbReference type="PROSITE" id="PS50972">
    <property type="entry name" value="PTERIN_BINDING"/>
    <property type="match status" value="1"/>
</dbReference>
<evidence type="ECO:0000259" key="9">
    <source>
        <dbReference type="PROSITE" id="PS50972"/>
    </source>
</evidence>
<keyword evidence="11" id="KW-1185">Reference proteome</keyword>
<dbReference type="Proteomes" id="UP001595791">
    <property type="component" value="Unassembled WGS sequence"/>
</dbReference>
<proteinExistence type="predicted"/>
<evidence type="ECO:0000256" key="4">
    <source>
        <dbReference type="ARBA" id="ARBA00012458"/>
    </source>
</evidence>
<evidence type="ECO:0000256" key="3">
    <source>
        <dbReference type="ARBA" id="ARBA00004763"/>
    </source>
</evidence>
<dbReference type="EC" id="2.5.1.15" evidence="4"/>
<evidence type="ECO:0000256" key="7">
    <source>
        <dbReference type="ARBA" id="ARBA00022842"/>
    </source>
</evidence>
<keyword evidence="8" id="KW-0289">Folate biosynthesis</keyword>
<dbReference type="Gene3D" id="3.20.20.20">
    <property type="entry name" value="Dihydropteroate synthase-like"/>
    <property type="match status" value="1"/>
</dbReference>
<dbReference type="NCBIfam" id="TIGR01496">
    <property type="entry name" value="DHPS"/>
    <property type="match status" value="1"/>
</dbReference>
<evidence type="ECO:0000256" key="5">
    <source>
        <dbReference type="ARBA" id="ARBA00022679"/>
    </source>
</evidence>
<comment type="catalytic activity">
    <reaction evidence="1">
        <text>(7,8-dihydropterin-6-yl)methyl diphosphate + 4-aminobenzoate = 7,8-dihydropteroate + diphosphate</text>
        <dbReference type="Rhea" id="RHEA:19949"/>
        <dbReference type="ChEBI" id="CHEBI:17836"/>
        <dbReference type="ChEBI" id="CHEBI:17839"/>
        <dbReference type="ChEBI" id="CHEBI:33019"/>
        <dbReference type="ChEBI" id="CHEBI:72950"/>
        <dbReference type="EC" id="2.5.1.15"/>
    </reaction>
</comment>
<comment type="caution">
    <text evidence="10">The sequence shown here is derived from an EMBL/GenBank/DDBJ whole genome shotgun (WGS) entry which is preliminary data.</text>
</comment>
<keyword evidence="7" id="KW-0460">Magnesium</keyword>
<dbReference type="EMBL" id="JBHSBU010000001">
    <property type="protein sequence ID" value="MFC4159627.1"/>
    <property type="molecule type" value="Genomic_DNA"/>
</dbReference>
<dbReference type="InterPro" id="IPR045031">
    <property type="entry name" value="DHP_synth-like"/>
</dbReference>
<evidence type="ECO:0000256" key="1">
    <source>
        <dbReference type="ARBA" id="ARBA00000012"/>
    </source>
</evidence>
<name>A0ABV8MPL8_9NEIS</name>
<evidence type="ECO:0000313" key="10">
    <source>
        <dbReference type="EMBL" id="MFC4159627.1"/>
    </source>
</evidence>
<dbReference type="PROSITE" id="PS00793">
    <property type="entry name" value="DHPS_2"/>
    <property type="match status" value="1"/>
</dbReference>
<sequence>MGIVNVTPDSFSDGGRHDWPDAALAHARRLLEEGADLLDVGGESTRPGAAEVPVEEELRRVLPVLRELAGWKVPLSIDTRKPEVMRAALELGVDMVNDIAALEAPGALETLAASEAAVCLMHKRGEPRTMQAAPVYQDVVAEVSGYLAERRAAAVAAGIAPERIVLDPGFGFGKDFTHNVMLFRQLQTLQTLDSPLLVGVSRKSMLGQLCGGRSPEQRDAASVAAALLAVQRGAAIVRVHAVRDTRDALAVLAGL</sequence>
<keyword evidence="6" id="KW-0479">Metal-binding</keyword>
<dbReference type="GO" id="GO:0004156">
    <property type="term" value="F:dihydropteroate synthase activity"/>
    <property type="evidence" value="ECO:0007669"/>
    <property type="project" value="UniProtKB-EC"/>
</dbReference>
<dbReference type="Pfam" id="PF00809">
    <property type="entry name" value="Pterin_bind"/>
    <property type="match status" value="1"/>
</dbReference>
<dbReference type="InterPro" id="IPR006390">
    <property type="entry name" value="DHP_synth_dom"/>
</dbReference>
<organism evidence="10 11">
    <name type="scientific">Chitinimonas lacunae</name>
    <dbReference type="NCBI Taxonomy" id="1963018"/>
    <lineage>
        <taxon>Bacteria</taxon>
        <taxon>Pseudomonadati</taxon>
        <taxon>Pseudomonadota</taxon>
        <taxon>Betaproteobacteria</taxon>
        <taxon>Neisseriales</taxon>
        <taxon>Chitinibacteraceae</taxon>
        <taxon>Chitinimonas</taxon>
    </lineage>
</organism>
<evidence type="ECO:0000256" key="6">
    <source>
        <dbReference type="ARBA" id="ARBA00022723"/>
    </source>
</evidence>
<dbReference type="PANTHER" id="PTHR20941:SF1">
    <property type="entry name" value="FOLIC ACID SYNTHESIS PROTEIN FOL1"/>
    <property type="match status" value="1"/>
</dbReference>
<dbReference type="InterPro" id="IPR011005">
    <property type="entry name" value="Dihydropteroate_synth-like_sf"/>
</dbReference>
<keyword evidence="5 10" id="KW-0808">Transferase</keyword>
<gene>
    <name evidence="10" type="primary">folP</name>
    <name evidence="10" type="ORF">ACFOW7_09735</name>
</gene>
<reference evidence="11" key="1">
    <citation type="journal article" date="2019" name="Int. J. Syst. Evol. Microbiol.">
        <title>The Global Catalogue of Microorganisms (GCM) 10K type strain sequencing project: providing services to taxonomists for standard genome sequencing and annotation.</title>
        <authorList>
            <consortium name="The Broad Institute Genomics Platform"/>
            <consortium name="The Broad Institute Genome Sequencing Center for Infectious Disease"/>
            <person name="Wu L."/>
            <person name="Ma J."/>
        </authorList>
    </citation>
    <scope>NUCLEOTIDE SEQUENCE [LARGE SCALE GENOMIC DNA]</scope>
    <source>
        <strain evidence="11">LMG 29894</strain>
    </source>
</reference>
<protein>
    <recommendedName>
        <fullName evidence="4">dihydropteroate synthase</fullName>
        <ecNumber evidence="4">2.5.1.15</ecNumber>
    </recommendedName>
</protein>
<evidence type="ECO:0000256" key="8">
    <source>
        <dbReference type="ARBA" id="ARBA00022909"/>
    </source>
</evidence>
<dbReference type="SUPFAM" id="SSF51717">
    <property type="entry name" value="Dihydropteroate synthetase-like"/>
    <property type="match status" value="1"/>
</dbReference>
<comment type="cofactor">
    <cofactor evidence="2">
        <name>Mg(2+)</name>
        <dbReference type="ChEBI" id="CHEBI:18420"/>
    </cofactor>
</comment>
<evidence type="ECO:0000256" key="2">
    <source>
        <dbReference type="ARBA" id="ARBA00001946"/>
    </source>
</evidence>
<dbReference type="CDD" id="cd00739">
    <property type="entry name" value="DHPS"/>
    <property type="match status" value="1"/>
</dbReference>
<evidence type="ECO:0000313" key="11">
    <source>
        <dbReference type="Proteomes" id="UP001595791"/>
    </source>
</evidence>
<comment type="pathway">
    <text evidence="3">Cofactor biosynthesis; tetrahydrofolate biosynthesis; 7,8-dihydrofolate from 2-amino-4-hydroxy-6-hydroxymethyl-7,8-dihydropteridine diphosphate and 4-aminobenzoate: step 1/2.</text>
</comment>